<feature type="transmembrane region" description="Helical" evidence="1">
    <location>
        <begin position="200"/>
        <end position="220"/>
    </location>
</feature>
<dbReference type="PANTHER" id="PTHR37312:SF1">
    <property type="entry name" value="MEMBRANE-BOUND ACYLTRANSFERASE YKRP-RELATED"/>
    <property type="match status" value="1"/>
</dbReference>
<dbReference type="RefSeq" id="WP_134843781.1">
    <property type="nucleotide sequence ID" value="NZ_SGVY01000027.1"/>
</dbReference>
<evidence type="ECO:0000313" key="3">
    <source>
        <dbReference type="EMBL" id="TFH79258.1"/>
    </source>
</evidence>
<evidence type="ECO:0000256" key="1">
    <source>
        <dbReference type="SAM" id="Phobius"/>
    </source>
</evidence>
<feature type="transmembrane region" description="Helical" evidence="1">
    <location>
        <begin position="29"/>
        <end position="48"/>
    </location>
</feature>
<protein>
    <recommendedName>
        <fullName evidence="2">Acyltransferase 3 domain-containing protein</fullName>
    </recommendedName>
</protein>
<keyword evidence="1" id="KW-0472">Membrane</keyword>
<gene>
    <name evidence="3" type="ORF">EXN75_10530</name>
</gene>
<feature type="transmembrane region" description="Helical" evidence="1">
    <location>
        <begin position="69"/>
        <end position="89"/>
    </location>
</feature>
<dbReference type="Proteomes" id="UP000297872">
    <property type="component" value="Unassembled WGS sequence"/>
</dbReference>
<feature type="transmembrane region" description="Helical" evidence="1">
    <location>
        <begin position="307"/>
        <end position="326"/>
    </location>
</feature>
<dbReference type="Pfam" id="PF01757">
    <property type="entry name" value="Acyl_transf_3"/>
    <property type="match status" value="1"/>
</dbReference>
<dbReference type="InterPro" id="IPR002656">
    <property type="entry name" value="Acyl_transf_3_dom"/>
</dbReference>
<feature type="transmembrane region" description="Helical" evidence="1">
    <location>
        <begin position="120"/>
        <end position="141"/>
    </location>
</feature>
<feature type="domain" description="Acyltransferase 3" evidence="2">
    <location>
        <begin position="9"/>
        <end position="323"/>
    </location>
</feature>
<keyword evidence="4" id="KW-1185">Reference proteome</keyword>
<evidence type="ECO:0000259" key="2">
    <source>
        <dbReference type="Pfam" id="PF01757"/>
    </source>
</evidence>
<reference evidence="3 4" key="1">
    <citation type="submission" date="2019-02" db="EMBL/GenBank/DDBJ databases">
        <title>Draft Genome Sequence of the Prevotella sp. BCRC 81118, Isolated from Human Feces.</title>
        <authorList>
            <person name="Huang C.-H."/>
        </authorList>
    </citation>
    <scope>NUCLEOTIDE SEQUENCE [LARGE SCALE GENOMIC DNA]</scope>
    <source>
        <strain evidence="3 4">BCRC 81118</strain>
    </source>
</reference>
<proteinExistence type="predicted"/>
<dbReference type="GeneID" id="302995715"/>
<comment type="caution">
    <text evidence="3">The sequence shown here is derived from an EMBL/GenBank/DDBJ whole genome shotgun (WGS) entry which is preliminary data.</text>
</comment>
<keyword evidence="1" id="KW-1133">Transmembrane helix</keyword>
<feature type="transmembrane region" description="Helical" evidence="1">
    <location>
        <begin position="268"/>
        <end position="295"/>
    </location>
</feature>
<keyword evidence="1" id="KW-0812">Transmembrane</keyword>
<organism evidence="3 4">
    <name type="scientific">Segatella hominis</name>
    <dbReference type="NCBI Taxonomy" id="2518605"/>
    <lineage>
        <taxon>Bacteria</taxon>
        <taxon>Pseudomonadati</taxon>
        <taxon>Bacteroidota</taxon>
        <taxon>Bacteroidia</taxon>
        <taxon>Bacteroidales</taxon>
        <taxon>Prevotellaceae</taxon>
        <taxon>Segatella</taxon>
    </lineage>
</organism>
<dbReference type="PANTHER" id="PTHR37312">
    <property type="entry name" value="MEMBRANE-BOUND ACYLTRANSFERASE YKRP-RELATED"/>
    <property type="match status" value="1"/>
</dbReference>
<evidence type="ECO:0000313" key="4">
    <source>
        <dbReference type="Proteomes" id="UP000297872"/>
    </source>
</evidence>
<name>A0A4Y8VE41_9BACT</name>
<dbReference type="AlphaFoldDB" id="A0A4Y8VE41"/>
<feature type="transmembrane region" description="Helical" evidence="1">
    <location>
        <begin position="226"/>
        <end position="247"/>
    </location>
</feature>
<dbReference type="GO" id="GO:0016747">
    <property type="term" value="F:acyltransferase activity, transferring groups other than amino-acyl groups"/>
    <property type="evidence" value="ECO:0007669"/>
    <property type="project" value="InterPro"/>
</dbReference>
<dbReference type="OrthoDB" id="9816048at2"/>
<feature type="transmembrane region" description="Helical" evidence="1">
    <location>
        <begin position="170"/>
        <end position="188"/>
    </location>
</feature>
<dbReference type="InterPro" id="IPR052734">
    <property type="entry name" value="Nod_factor_acetyltransferase"/>
</dbReference>
<accession>A0A4Y8VE41</accession>
<dbReference type="EMBL" id="SGVY01000027">
    <property type="protein sequence ID" value="TFH79258.1"/>
    <property type="molecule type" value="Genomic_DNA"/>
</dbReference>
<sequence length="339" mass="38800">MSNKRDTTWDAIKGIGIILMVVGHSGCPIYIRNFIYLFHMGLFFYVSGKFLKVNRGGQIIDFLKRKVKGLYKPFVTWGIIFTILHNFFYKLGWYNDFYSIEQLFKSIVKVFAFKDVSENLIGPIWFLKSLFFGSVLTYIICLIPKRNVQLFVVVLLYVVSWCLGEHYLPYLINREIGIVIAIYLGFLLKDWTPVSNKLHLILLIFTLTISAFFVKIDVVGCNWGPFAAFPILTFIGVVFMFNIVAFIKNKSDIAFKSLSYLGKQSIYILILHWTAFHILSSILVSCGIGCASSLTNTTVLSDLNTNIWFLPYSLVGILIPLIYSVLKNKITTIINNYNS</sequence>
<feature type="transmembrane region" description="Helical" evidence="1">
    <location>
        <begin position="148"/>
        <end position="164"/>
    </location>
</feature>